<evidence type="ECO:0000313" key="14">
    <source>
        <dbReference type="EMBL" id="KAJ8772914.1"/>
    </source>
</evidence>
<comment type="function">
    <text evidence="10">Carrier protein involved in proton-driven auxin influx. Mediates the formation of auxin gradient from developing leaves (site of auxin biosynthesis) to tips by contributing to the loading of auxin in vascular tissues and facilitating acropetal (base to tip) auxin transport within inner tissues of the root apex, and basipetal (tip to base) auxin transport within outer tissues of the root apex. May be involved in lateral roots and nodules formation.</text>
</comment>
<evidence type="ECO:0000256" key="9">
    <source>
        <dbReference type="ARBA" id="ARBA00023294"/>
    </source>
</evidence>
<evidence type="ECO:0000256" key="6">
    <source>
        <dbReference type="ARBA" id="ARBA00022970"/>
    </source>
</evidence>
<feature type="transmembrane region" description="Helical" evidence="12">
    <location>
        <begin position="180"/>
        <end position="199"/>
    </location>
</feature>
<organism evidence="14 15">
    <name type="scientific">Erythroxylum novogranatense</name>
    <dbReference type="NCBI Taxonomy" id="1862640"/>
    <lineage>
        <taxon>Eukaryota</taxon>
        <taxon>Viridiplantae</taxon>
        <taxon>Streptophyta</taxon>
        <taxon>Embryophyta</taxon>
        <taxon>Tracheophyta</taxon>
        <taxon>Spermatophyta</taxon>
        <taxon>Magnoliopsida</taxon>
        <taxon>eudicotyledons</taxon>
        <taxon>Gunneridae</taxon>
        <taxon>Pentapetalae</taxon>
        <taxon>rosids</taxon>
        <taxon>fabids</taxon>
        <taxon>Malpighiales</taxon>
        <taxon>Erythroxylaceae</taxon>
        <taxon>Erythroxylum</taxon>
    </lineage>
</organism>
<dbReference type="InterPro" id="IPR013057">
    <property type="entry name" value="AA_transpt_TM"/>
</dbReference>
<dbReference type="GO" id="GO:0006865">
    <property type="term" value="P:amino acid transport"/>
    <property type="evidence" value="ECO:0007669"/>
    <property type="project" value="UniProtKB-KW"/>
</dbReference>
<evidence type="ECO:0000256" key="4">
    <source>
        <dbReference type="ARBA" id="ARBA00022692"/>
    </source>
</evidence>
<keyword evidence="15" id="KW-1185">Reference proteome</keyword>
<proteinExistence type="inferred from homology"/>
<dbReference type="AlphaFoldDB" id="A0AAV8U3W1"/>
<gene>
    <name evidence="14" type="ORF">K2173_028091</name>
</gene>
<sequence length="300" mass="34012">MNIEGGTEADPKGPDAQGVSTSAHSVGHDMLRVDIHNTNSLINNFYGSLMRDLNLRNLGLQILATSGIHAGDRFQLWLHTELFKSGNGTFGMEMGYNNPTYLRPHSAYANWLLAAFHFIEGERFIRYRDIMGFVFGKYFYYMTYISQFSSFFLMNMGFILLGGRALKEMHLVLSDSPWRLQYYIIFTGLAFFLFAFFIPTMSAMRAWLMVSAVITSVYVILLIIMVVNDGRKLAKYFSFTLVGVFFIHSLHFRHFLNKQDDLIKGSYEVGGSQVGKLFNAFAAISALIAANSEGCYLKSR</sequence>
<comment type="subcellular location">
    <subcellularLocation>
        <location evidence="1">Endomembrane system</location>
        <topology evidence="1">Multi-pass membrane protein</topology>
    </subcellularLocation>
</comment>
<dbReference type="EMBL" id="JAIWQS010000002">
    <property type="protein sequence ID" value="KAJ8772914.1"/>
    <property type="molecule type" value="Genomic_DNA"/>
</dbReference>
<protein>
    <recommendedName>
        <fullName evidence="13">Amino acid transporter transmembrane domain-containing protein</fullName>
    </recommendedName>
</protein>
<evidence type="ECO:0000256" key="7">
    <source>
        <dbReference type="ARBA" id="ARBA00022989"/>
    </source>
</evidence>
<keyword evidence="3" id="KW-0813">Transport</keyword>
<evidence type="ECO:0000256" key="1">
    <source>
        <dbReference type="ARBA" id="ARBA00004127"/>
    </source>
</evidence>
<keyword evidence="7 12" id="KW-1133">Transmembrane helix</keyword>
<evidence type="ECO:0000256" key="8">
    <source>
        <dbReference type="ARBA" id="ARBA00023136"/>
    </source>
</evidence>
<feature type="domain" description="Amino acid transporter transmembrane" evidence="13">
    <location>
        <begin position="106"/>
        <end position="231"/>
    </location>
</feature>
<comment type="similarity">
    <text evidence="2">Belongs to the amino acid/polyamine transporter 2 family. Amino acid/auxin permease (AAAP) (TC 2.A.18.1) subfamily.</text>
</comment>
<evidence type="ECO:0000313" key="15">
    <source>
        <dbReference type="Proteomes" id="UP001159364"/>
    </source>
</evidence>
<feature type="transmembrane region" description="Helical" evidence="12">
    <location>
        <begin position="206"/>
        <end position="227"/>
    </location>
</feature>
<evidence type="ECO:0000259" key="13">
    <source>
        <dbReference type="Pfam" id="PF01490"/>
    </source>
</evidence>
<name>A0AAV8U3W1_9ROSI</name>
<dbReference type="Proteomes" id="UP001159364">
    <property type="component" value="Linkage Group LG02"/>
</dbReference>
<dbReference type="GO" id="GO:0009734">
    <property type="term" value="P:auxin-activated signaling pathway"/>
    <property type="evidence" value="ECO:0007669"/>
    <property type="project" value="UniProtKB-KW"/>
</dbReference>
<evidence type="ECO:0000256" key="11">
    <source>
        <dbReference type="SAM" id="MobiDB-lite"/>
    </source>
</evidence>
<reference evidence="14 15" key="1">
    <citation type="submission" date="2021-09" db="EMBL/GenBank/DDBJ databases">
        <title>Genomic insights and catalytic innovation underlie evolution of tropane alkaloids biosynthesis.</title>
        <authorList>
            <person name="Wang Y.-J."/>
            <person name="Tian T."/>
            <person name="Huang J.-P."/>
            <person name="Huang S.-X."/>
        </authorList>
    </citation>
    <scope>NUCLEOTIDE SEQUENCE [LARGE SCALE GENOMIC DNA]</scope>
    <source>
        <strain evidence="14">KIB-2018</strain>
        <tissue evidence="14">Leaf</tissue>
    </source>
</reference>
<dbReference type="GO" id="GO:0015293">
    <property type="term" value="F:symporter activity"/>
    <property type="evidence" value="ECO:0007669"/>
    <property type="project" value="UniProtKB-KW"/>
</dbReference>
<comment type="caution">
    <text evidence="14">The sequence shown here is derived from an EMBL/GenBank/DDBJ whole genome shotgun (WGS) entry which is preliminary data.</text>
</comment>
<evidence type="ECO:0000256" key="2">
    <source>
        <dbReference type="ARBA" id="ARBA00005590"/>
    </source>
</evidence>
<keyword evidence="4 12" id="KW-0812">Transmembrane</keyword>
<feature type="transmembrane region" description="Helical" evidence="12">
    <location>
        <begin position="233"/>
        <end position="252"/>
    </location>
</feature>
<dbReference type="GO" id="GO:0012505">
    <property type="term" value="C:endomembrane system"/>
    <property type="evidence" value="ECO:0007669"/>
    <property type="project" value="UniProtKB-SubCell"/>
</dbReference>
<evidence type="ECO:0000256" key="10">
    <source>
        <dbReference type="ARBA" id="ARBA00045588"/>
    </source>
</evidence>
<dbReference type="Pfam" id="PF01490">
    <property type="entry name" value="Aa_trans"/>
    <property type="match status" value="1"/>
</dbReference>
<keyword evidence="9" id="KW-0927">Auxin signaling pathway</keyword>
<feature type="region of interest" description="Disordered" evidence="11">
    <location>
        <begin position="1"/>
        <end position="22"/>
    </location>
</feature>
<keyword evidence="5" id="KW-0769">Symport</keyword>
<evidence type="ECO:0000256" key="5">
    <source>
        <dbReference type="ARBA" id="ARBA00022847"/>
    </source>
</evidence>
<accession>A0AAV8U3W1</accession>
<evidence type="ECO:0000256" key="3">
    <source>
        <dbReference type="ARBA" id="ARBA00022448"/>
    </source>
</evidence>
<evidence type="ECO:0000256" key="12">
    <source>
        <dbReference type="SAM" id="Phobius"/>
    </source>
</evidence>
<feature type="transmembrane region" description="Helical" evidence="12">
    <location>
        <begin position="138"/>
        <end position="160"/>
    </location>
</feature>
<keyword evidence="8 12" id="KW-0472">Membrane</keyword>
<keyword evidence="6" id="KW-0029">Amino-acid transport</keyword>
<dbReference type="PANTHER" id="PTHR48017">
    <property type="entry name" value="OS05G0424000 PROTEIN-RELATED"/>
    <property type="match status" value="1"/>
</dbReference>